<dbReference type="eggNOG" id="COG0834">
    <property type="taxonomic scope" value="Bacteria"/>
</dbReference>
<evidence type="ECO:0000259" key="2">
    <source>
        <dbReference type="SMART" id="SM00062"/>
    </source>
</evidence>
<gene>
    <name evidence="3" type="ordered locus">RSal33209_3234</name>
</gene>
<dbReference type="Gene3D" id="3.40.190.10">
    <property type="entry name" value="Periplasmic binding protein-like II"/>
    <property type="match status" value="2"/>
</dbReference>
<evidence type="ECO:0000313" key="4">
    <source>
        <dbReference type="Proteomes" id="UP000002007"/>
    </source>
</evidence>
<sequence>MSIHAWRGGILVKGLLGPMSRLAAMDVVSISAYLAQKGSLRASINLGNPVFAQGAARHPTGVAVDIARELASRLTVPLELICFDAARKSFEAMASGQADICFLAIDPARSAEVAFTAPYVVIEGVYVVPEKSRISSLADVDQRGVRIGVKEGSAYDLFLSRSLVRAEVVRDEEGTEVFENLGLEVGAGIREPVSEFVASHSGYRLLDERFMEIQQALGTSKSRRPETVAFLREFIEDLKGSGFIAQSLLRSNQSATVAALA</sequence>
<proteinExistence type="predicted"/>
<protein>
    <submittedName>
        <fullName evidence="3">ABC transport system substrate-binding protein</fullName>
    </submittedName>
</protein>
<dbReference type="SUPFAM" id="SSF53850">
    <property type="entry name" value="Periplasmic binding protein-like II"/>
    <property type="match status" value="1"/>
</dbReference>
<organism evidence="3 4">
    <name type="scientific">Renibacterium salmoninarum (strain ATCC 33209 / DSM 20767 / JCM 11484 / NBRC 15589 / NCIMB 2235)</name>
    <dbReference type="NCBI Taxonomy" id="288705"/>
    <lineage>
        <taxon>Bacteria</taxon>
        <taxon>Bacillati</taxon>
        <taxon>Actinomycetota</taxon>
        <taxon>Actinomycetes</taxon>
        <taxon>Micrococcales</taxon>
        <taxon>Micrococcaceae</taxon>
        <taxon>Renibacterium</taxon>
    </lineage>
</organism>
<dbReference type="Proteomes" id="UP000002007">
    <property type="component" value="Chromosome"/>
</dbReference>
<dbReference type="EMBL" id="CP000910">
    <property type="protein sequence ID" value="ABY24951.1"/>
    <property type="molecule type" value="Genomic_DNA"/>
</dbReference>
<keyword evidence="1" id="KW-0732">Signal</keyword>
<keyword evidence="4" id="KW-1185">Reference proteome</keyword>
<dbReference type="STRING" id="288705.RSal33209_3234"/>
<evidence type="ECO:0000313" key="3">
    <source>
        <dbReference type="EMBL" id="ABY24951.1"/>
    </source>
</evidence>
<dbReference type="InterPro" id="IPR001638">
    <property type="entry name" value="Solute-binding_3/MltF_N"/>
</dbReference>
<evidence type="ECO:0000256" key="1">
    <source>
        <dbReference type="ARBA" id="ARBA00022729"/>
    </source>
</evidence>
<dbReference type="AlphaFoldDB" id="A9WUT0"/>
<dbReference type="SMART" id="SM00062">
    <property type="entry name" value="PBPb"/>
    <property type="match status" value="1"/>
</dbReference>
<dbReference type="PANTHER" id="PTHR35936">
    <property type="entry name" value="MEMBRANE-BOUND LYTIC MUREIN TRANSGLYCOSYLASE F"/>
    <property type="match status" value="1"/>
</dbReference>
<dbReference type="Pfam" id="PF00497">
    <property type="entry name" value="SBP_bac_3"/>
    <property type="match status" value="1"/>
</dbReference>
<dbReference type="HOGENOM" id="CLU_065316_0_0_11"/>
<dbReference type="KEGG" id="rsa:RSal33209_3234"/>
<name>A9WUT0_RENSM</name>
<dbReference type="PANTHER" id="PTHR35936:SF17">
    <property type="entry name" value="ARGININE-BINDING EXTRACELLULAR PROTEIN ARTP"/>
    <property type="match status" value="1"/>
</dbReference>
<accession>A9WUT0</accession>
<feature type="domain" description="Solute-binding protein family 3/N-terminal" evidence="2">
    <location>
        <begin position="39"/>
        <end position="252"/>
    </location>
</feature>
<reference evidence="4" key="1">
    <citation type="journal article" date="2008" name="J. Bacteriol.">
        <title>Genome sequence of the fish pathogen Renibacterium salmoninarum suggests reductive evolution away from an environmental Arthrobacter ancestor.</title>
        <authorList>
            <person name="Wiens G.D."/>
            <person name="Rockey D.D."/>
            <person name="Wu Z."/>
            <person name="Chang J."/>
            <person name="Levy R."/>
            <person name="Crane S."/>
            <person name="Chen D.S."/>
            <person name="Capri G.R."/>
            <person name="Burnett J.R."/>
            <person name="Sudheesh P.S."/>
            <person name="Schipma M.J."/>
            <person name="Burd H."/>
            <person name="Bhattacharyya A."/>
            <person name="Rhodes L.D."/>
            <person name="Kaul R."/>
            <person name="Strom M.S."/>
        </authorList>
    </citation>
    <scope>NUCLEOTIDE SEQUENCE [LARGE SCALE GENOMIC DNA]</scope>
    <source>
        <strain evidence="4">ATCC 33209 / DSM 20767 / JCM 11484 / NBRC 15589 / NCIMB 2235</strain>
    </source>
</reference>